<dbReference type="Pfam" id="PF02130">
    <property type="entry name" value="YbeY"/>
    <property type="match status" value="1"/>
</dbReference>
<dbReference type="EMBL" id="UINC01009510">
    <property type="protein sequence ID" value="SVA42644.1"/>
    <property type="molecule type" value="Genomic_DNA"/>
</dbReference>
<evidence type="ECO:0000256" key="5">
    <source>
        <dbReference type="ARBA" id="ARBA00022759"/>
    </source>
</evidence>
<keyword evidence="5" id="KW-0255">Endonuclease</keyword>
<evidence type="ECO:0000256" key="6">
    <source>
        <dbReference type="ARBA" id="ARBA00022801"/>
    </source>
</evidence>
<dbReference type="NCBIfam" id="TIGR00043">
    <property type="entry name" value="rRNA maturation RNase YbeY"/>
    <property type="match status" value="1"/>
</dbReference>
<dbReference type="GO" id="GO:0006364">
    <property type="term" value="P:rRNA processing"/>
    <property type="evidence" value="ECO:0007669"/>
    <property type="project" value="InterPro"/>
</dbReference>
<keyword evidence="4" id="KW-0479">Metal-binding</keyword>
<comment type="cofactor">
    <cofactor evidence="1">
        <name>Zn(2+)</name>
        <dbReference type="ChEBI" id="CHEBI:29105"/>
    </cofactor>
</comment>
<dbReference type="GO" id="GO:0004519">
    <property type="term" value="F:endonuclease activity"/>
    <property type="evidence" value="ECO:0007669"/>
    <property type="project" value="UniProtKB-KW"/>
</dbReference>
<feature type="non-terminal residue" evidence="8">
    <location>
        <position position="1"/>
    </location>
</feature>
<dbReference type="PROSITE" id="PS01306">
    <property type="entry name" value="UPF0054"/>
    <property type="match status" value="1"/>
</dbReference>
<evidence type="ECO:0000313" key="8">
    <source>
        <dbReference type="EMBL" id="SVA42644.1"/>
    </source>
</evidence>
<evidence type="ECO:0000256" key="4">
    <source>
        <dbReference type="ARBA" id="ARBA00022723"/>
    </source>
</evidence>
<dbReference type="Gene3D" id="3.40.390.30">
    <property type="entry name" value="Metalloproteases ('zincins'), catalytic domain"/>
    <property type="match status" value="1"/>
</dbReference>
<organism evidence="8">
    <name type="scientific">marine metagenome</name>
    <dbReference type="NCBI Taxonomy" id="408172"/>
    <lineage>
        <taxon>unclassified sequences</taxon>
        <taxon>metagenomes</taxon>
        <taxon>ecological metagenomes</taxon>
    </lineage>
</organism>
<proteinExistence type="inferred from homology"/>
<evidence type="ECO:0000256" key="3">
    <source>
        <dbReference type="ARBA" id="ARBA00022722"/>
    </source>
</evidence>
<evidence type="ECO:0000256" key="7">
    <source>
        <dbReference type="ARBA" id="ARBA00022833"/>
    </source>
</evidence>
<comment type="similarity">
    <text evidence="2">Belongs to the endoribonuclease YbeY family.</text>
</comment>
<protein>
    <recommendedName>
        <fullName evidence="9">rRNA maturation RNase YbeY</fullName>
    </recommendedName>
</protein>
<evidence type="ECO:0000256" key="1">
    <source>
        <dbReference type="ARBA" id="ARBA00001947"/>
    </source>
</evidence>
<keyword evidence="7" id="KW-0862">Zinc</keyword>
<dbReference type="InterPro" id="IPR020549">
    <property type="entry name" value="YbeY_CS"/>
</dbReference>
<accession>A0A381VQZ2</accession>
<gene>
    <name evidence="8" type="ORF">METZ01_LOCUS95498</name>
</gene>
<sequence>VIVDDERATGSPNHAVDVDRWAGLVADVLAAEGLGDRPVEVHVHFVDESAMEDLNREHMGGEGPTDVLAFPVDDPATVPDGIPVLLGDVVVCPVVAANQASANAGDFTSEVSLLLVHGVLHLLGHDHGEPEEAEAMRARERDHLARYGMVRP</sequence>
<dbReference type="PANTHER" id="PTHR46986">
    <property type="entry name" value="ENDORIBONUCLEASE YBEY, CHLOROPLASTIC"/>
    <property type="match status" value="1"/>
</dbReference>
<dbReference type="InterPro" id="IPR023091">
    <property type="entry name" value="MetalPrtase_cat_dom_sf_prd"/>
</dbReference>
<evidence type="ECO:0008006" key="9">
    <source>
        <dbReference type="Google" id="ProtNLM"/>
    </source>
</evidence>
<keyword evidence="3" id="KW-0540">Nuclease</keyword>
<dbReference type="AlphaFoldDB" id="A0A381VQZ2"/>
<evidence type="ECO:0000256" key="2">
    <source>
        <dbReference type="ARBA" id="ARBA00010875"/>
    </source>
</evidence>
<reference evidence="8" key="1">
    <citation type="submission" date="2018-05" db="EMBL/GenBank/DDBJ databases">
        <authorList>
            <person name="Lanie J.A."/>
            <person name="Ng W.-L."/>
            <person name="Kazmierczak K.M."/>
            <person name="Andrzejewski T.M."/>
            <person name="Davidsen T.M."/>
            <person name="Wayne K.J."/>
            <person name="Tettelin H."/>
            <person name="Glass J.I."/>
            <person name="Rusch D."/>
            <person name="Podicherti R."/>
            <person name="Tsui H.-C.T."/>
            <person name="Winkler M.E."/>
        </authorList>
    </citation>
    <scope>NUCLEOTIDE SEQUENCE</scope>
</reference>
<dbReference type="PANTHER" id="PTHR46986:SF1">
    <property type="entry name" value="ENDORIBONUCLEASE YBEY, CHLOROPLASTIC"/>
    <property type="match status" value="1"/>
</dbReference>
<dbReference type="GO" id="GO:0046872">
    <property type="term" value="F:metal ion binding"/>
    <property type="evidence" value="ECO:0007669"/>
    <property type="project" value="UniProtKB-KW"/>
</dbReference>
<keyword evidence="6" id="KW-0378">Hydrolase</keyword>
<dbReference type="HAMAP" id="MF_00009">
    <property type="entry name" value="Endoribonucl_YbeY"/>
    <property type="match status" value="1"/>
</dbReference>
<dbReference type="GO" id="GO:0004222">
    <property type="term" value="F:metalloendopeptidase activity"/>
    <property type="evidence" value="ECO:0007669"/>
    <property type="project" value="InterPro"/>
</dbReference>
<name>A0A381VQZ2_9ZZZZ</name>
<dbReference type="SUPFAM" id="SSF55486">
    <property type="entry name" value="Metalloproteases ('zincins'), catalytic domain"/>
    <property type="match status" value="1"/>
</dbReference>
<dbReference type="InterPro" id="IPR002036">
    <property type="entry name" value="YbeY"/>
</dbReference>